<accession>A0A1A7NX24</accession>
<dbReference type="Gene3D" id="1.10.10.60">
    <property type="entry name" value="Homeodomain-like"/>
    <property type="match status" value="2"/>
</dbReference>
<dbReference type="AlphaFoldDB" id="A0A1A7NX24"/>
<dbReference type="SUPFAM" id="SSF46689">
    <property type="entry name" value="Homeodomain-like"/>
    <property type="match status" value="2"/>
</dbReference>
<evidence type="ECO:0000259" key="4">
    <source>
        <dbReference type="PROSITE" id="PS01124"/>
    </source>
</evidence>
<dbReference type="PANTHER" id="PTHR43130:SF3">
    <property type="entry name" value="HTH-TYPE TRANSCRIPTIONAL REGULATOR RV1931C"/>
    <property type="match status" value="1"/>
</dbReference>
<evidence type="ECO:0000256" key="2">
    <source>
        <dbReference type="ARBA" id="ARBA00023125"/>
    </source>
</evidence>
<gene>
    <name evidence="5" type="ORF">QV01_00510</name>
</gene>
<reference evidence="5 6" key="1">
    <citation type="submission" date="2014-11" db="EMBL/GenBank/DDBJ databases">
        <title>Pan-genome of Gallibacterium spp.</title>
        <authorList>
            <person name="Kudirkiene E."/>
            <person name="Bojesen A.M."/>
        </authorList>
    </citation>
    <scope>NUCLEOTIDE SEQUENCE [LARGE SCALE GENOMIC DNA]</scope>
    <source>
        <strain evidence="5 6">F151</strain>
    </source>
</reference>
<keyword evidence="2" id="KW-0238">DNA-binding</keyword>
<dbReference type="Gene3D" id="3.40.50.880">
    <property type="match status" value="1"/>
</dbReference>
<dbReference type="InterPro" id="IPR018062">
    <property type="entry name" value="HTH_AraC-typ_CS"/>
</dbReference>
<organism evidence="5 6">
    <name type="scientific">Gallibacterium genomosp. 3</name>
    <dbReference type="NCBI Taxonomy" id="505345"/>
    <lineage>
        <taxon>Bacteria</taxon>
        <taxon>Pseudomonadati</taxon>
        <taxon>Pseudomonadota</taxon>
        <taxon>Gammaproteobacteria</taxon>
        <taxon>Pasteurellales</taxon>
        <taxon>Pasteurellaceae</taxon>
        <taxon>Gallibacterium</taxon>
    </lineage>
</organism>
<dbReference type="InterPro" id="IPR018060">
    <property type="entry name" value="HTH_AraC"/>
</dbReference>
<dbReference type="PANTHER" id="PTHR43130">
    <property type="entry name" value="ARAC-FAMILY TRANSCRIPTIONAL REGULATOR"/>
    <property type="match status" value="1"/>
</dbReference>
<comment type="caution">
    <text evidence="5">The sequence shown here is derived from an EMBL/GenBank/DDBJ whole genome shotgun (WGS) entry which is preliminary data.</text>
</comment>
<dbReference type="InterPro" id="IPR029062">
    <property type="entry name" value="Class_I_gatase-like"/>
</dbReference>
<sequence>MVPTVALILYPELSPFHFSIPHLVFSTPIDGEMLFQVKMVAEANQVRDISQTLTIKADGDLSLLVQADIIVVFGWHSLDQAPSIALQNALRQAHQRGAMVVGLCYGAYPLAYAGILNGKKATTHWLATEDFKQRFPQVDLDINSIYVEQDRVMTSAGTAAGLDCCLAIVRQYYGVKIANKLARLLVIPPHREGGQAQFIEQPVARKTISENINQLLSSIYENLADTYTLDSLATRLMMSRSTFTRHFRKTTGMAFNQWLIEARLQRGRELLESTTLSIETIAEKVGFHSATAFRQHFKNKHQISPKQWQKRFGS</sequence>
<dbReference type="EMBL" id="JTJM01000002">
    <property type="protein sequence ID" value="OBW94056.1"/>
    <property type="molecule type" value="Genomic_DNA"/>
</dbReference>
<dbReference type="SUPFAM" id="SSF52317">
    <property type="entry name" value="Class I glutamine amidotransferase-like"/>
    <property type="match status" value="1"/>
</dbReference>
<proteinExistence type="predicted"/>
<dbReference type="Pfam" id="PF12833">
    <property type="entry name" value="HTH_18"/>
    <property type="match status" value="1"/>
</dbReference>
<dbReference type="Proteomes" id="UP000243558">
    <property type="component" value="Unassembled WGS sequence"/>
</dbReference>
<dbReference type="PROSITE" id="PS01124">
    <property type="entry name" value="HTH_ARAC_FAMILY_2"/>
    <property type="match status" value="1"/>
</dbReference>
<dbReference type="RefSeq" id="WP_065238546.1">
    <property type="nucleotide sequence ID" value="NZ_JTJM01000002.1"/>
</dbReference>
<name>A0A1A7NX24_9PAST</name>
<evidence type="ECO:0000256" key="1">
    <source>
        <dbReference type="ARBA" id="ARBA00023015"/>
    </source>
</evidence>
<keyword evidence="3" id="KW-0804">Transcription</keyword>
<dbReference type="OrthoDB" id="9803764at2"/>
<dbReference type="GO" id="GO:0043565">
    <property type="term" value="F:sequence-specific DNA binding"/>
    <property type="evidence" value="ECO:0007669"/>
    <property type="project" value="InterPro"/>
</dbReference>
<dbReference type="InterPro" id="IPR002818">
    <property type="entry name" value="DJ-1/PfpI"/>
</dbReference>
<dbReference type="InterPro" id="IPR052158">
    <property type="entry name" value="INH-QAR"/>
</dbReference>
<evidence type="ECO:0000256" key="3">
    <source>
        <dbReference type="ARBA" id="ARBA00023163"/>
    </source>
</evidence>
<protein>
    <submittedName>
        <fullName evidence="5">AraC family transcriptional regulator</fullName>
    </submittedName>
</protein>
<dbReference type="SMART" id="SM00342">
    <property type="entry name" value="HTH_ARAC"/>
    <property type="match status" value="1"/>
</dbReference>
<dbReference type="InterPro" id="IPR009057">
    <property type="entry name" value="Homeodomain-like_sf"/>
</dbReference>
<keyword evidence="1" id="KW-0805">Transcription regulation</keyword>
<dbReference type="CDD" id="cd03137">
    <property type="entry name" value="GATase1_AraC_1"/>
    <property type="match status" value="1"/>
</dbReference>
<dbReference type="Pfam" id="PF01965">
    <property type="entry name" value="DJ-1_PfpI"/>
    <property type="match status" value="1"/>
</dbReference>
<evidence type="ECO:0000313" key="5">
    <source>
        <dbReference type="EMBL" id="OBW94056.1"/>
    </source>
</evidence>
<evidence type="ECO:0000313" key="6">
    <source>
        <dbReference type="Proteomes" id="UP000243558"/>
    </source>
</evidence>
<keyword evidence="6" id="KW-1185">Reference proteome</keyword>
<dbReference type="PROSITE" id="PS00041">
    <property type="entry name" value="HTH_ARAC_FAMILY_1"/>
    <property type="match status" value="1"/>
</dbReference>
<feature type="domain" description="HTH araC/xylS-type" evidence="4">
    <location>
        <begin position="213"/>
        <end position="311"/>
    </location>
</feature>
<dbReference type="PATRIC" id="fig|505345.7.peg.102"/>
<dbReference type="GO" id="GO:0003700">
    <property type="term" value="F:DNA-binding transcription factor activity"/>
    <property type="evidence" value="ECO:0007669"/>
    <property type="project" value="InterPro"/>
</dbReference>